<dbReference type="OrthoDB" id="5243844at2"/>
<keyword evidence="2" id="KW-0238">DNA-binding</keyword>
<organism evidence="5 6">
    <name type="scientific">Corynebacterium alimapuense</name>
    <dbReference type="NCBI Taxonomy" id="1576874"/>
    <lineage>
        <taxon>Bacteria</taxon>
        <taxon>Bacillati</taxon>
        <taxon>Actinomycetota</taxon>
        <taxon>Actinomycetes</taxon>
        <taxon>Mycobacteriales</taxon>
        <taxon>Corynebacteriaceae</taxon>
        <taxon>Corynebacterium</taxon>
    </lineage>
</organism>
<dbReference type="SUPFAM" id="SSF46785">
    <property type="entry name" value="Winged helix' DNA-binding domain"/>
    <property type="match status" value="1"/>
</dbReference>
<dbReference type="GO" id="GO:0003677">
    <property type="term" value="F:DNA binding"/>
    <property type="evidence" value="ECO:0007669"/>
    <property type="project" value="UniProtKB-KW"/>
</dbReference>
<dbReference type="InterPro" id="IPR011711">
    <property type="entry name" value="GntR_C"/>
</dbReference>
<feature type="domain" description="HTH gntR-type" evidence="4">
    <location>
        <begin position="1"/>
        <end position="67"/>
    </location>
</feature>
<dbReference type="SMART" id="SM00895">
    <property type="entry name" value="FCD"/>
    <property type="match status" value="1"/>
</dbReference>
<evidence type="ECO:0000256" key="3">
    <source>
        <dbReference type="ARBA" id="ARBA00023163"/>
    </source>
</evidence>
<dbReference type="InterPro" id="IPR000524">
    <property type="entry name" value="Tscrpt_reg_HTH_GntR"/>
</dbReference>
<dbReference type="EMBL" id="PTJO01000005">
    <property type="protein sequence ID" value="RNE48438.1"/>
    <property type="molecule type" value="Genomic_DNA"/>
</dbReference>
<dbReference type="PROSITE" id="PS50949">
    <property type="entry name" value="HTH_GNTR"/>
    <property type="match status" value="1"/>
</dbReference>
<name>A0A3M8K7I0_9CORY</name>
<dbReference type="Proteomes" id="UP000266975">
    <property type="component" value="Unassembled WGS sequence"/>
</dbReference>
<dbReference type="InterPro" id="IPR036390">
    <property type="entry name" value="WH_DNA-bd_sf"/>
</dbReference>
<keyword evidence="1" id="KW-0805">Transcription regulation</keyword>
<dbReference type="PANTHER" id="PTHR43537:SF5">
    <property type="entry name" value="UXU OPERON TRANSCRIPTIONAL REGULATOR"/>
    <property type="match status" value="1"/>
</dbReference>
<dbReference type="InterPro" id="IPR008920">
    <property type="entry name" value="TF_FadR/GntR_C"/>
</dbReference>
<reference evidence="5 6" key="1">
    <citation type="submission" date="2018-02" db="EMBL/GenBank/DDBJ databases">
        <title>Corynebacterium alimpuense sp. nov., a marine obligate actinomycete isolated from sediments of Valparaiso bay, Chile.</title>
        <authorList>
            <person name="Claverias F."/>
            <person name="Gonzales-Siles L."/>
            <person name="Salva-Serra F."/>
            <person name="Inganaes E."/>
            <person name="Molin K."/>
            <person name="Cumsille A."/>
            <person name="Undabarrena A."/>
            <person name="Couve E."/>
            <person name="Moore E.R.B."/>
            <person name="Gomila M."/>
            <person name="Camara B."/>
        </authorList>
    </citation>
    <scope>NUCLEOTIDE SEQUENCE [LARGE SCALE GENOMIC DNA]</scope>
    <source>
        <strain evidence="5 6">CCUG 69366</strain>
    </source>
</reference>
<dbReference type="Pfam" id="PF00392">
    <property type="entry name" value="GntR"/>
    <property type="match status" value="1"/>
</dbReference>
<keyword evidence="6" id="KW-1185">Reference proteome</keyword>
<dbReference type="Gene3D" id="1.20.120.530">
    <property type="entry name" value="GntR ligand-binding domain-like"/>
    <property type="match status" value="1"/>
</dbReference>
<dbReference type="SMART" id="SM00345">
    <property type="entry name" value="HTH_GNTR"/>
    <property type="match status" value="1"/>
</dbReference>
<dbReference type="PANTHER" id="PTHR43537">
    <property type="entry name" value="TRANSCRIPTIONAL REGULATOR, GNTR FAMILY"/>
    <property type="match status" value="1"/>
</dbReference>
<accession>A0A3M8K7I0</accession>
<evidence type="ECO:0000259" key="4">
    <source>
        <dbReference type="PROSITE" id="PS50949"/>
    </source>
</evidence>
<dbReference type="InterPro" id="IPR036388">
    <property type="entry name" value="WH-like_DNA-bd_sf"/>
</dbReference>
<proteinExistence type="predicted"/>
<evidence type="ECO:0000313" key="5">
    <source>
        <dbReference type="EMBL" id="RNE48438.1"/>
    </source>
</evidence>
<dbReference type="AlphaFoldDB" id="A0A3M8K7I0"/>
<dbReference type="RefSeq" id="WP_123048371.1">
    <property type="nucleotide sequence ID" value="NZ_PTJO01000005.1"/>
</dbReference>
<evidence type="ECO:0000256" key="1">
    <source>
        <dbReference type="ARBA" id="ARBA00023015"/>
    </source>
</evidence>
<keyword evidence="3" id="KW-0804">Transcription</keyword>
<dbReference type="CDD" id="cd07377">
    <property type="entry name" value="WHTH_GntR"/>
    <property type="match status" value="1"/>
</dbReference>
<dbReference type="Pfam" id="PF07729">
    <property type="entry name" value="FCD"/>
    <property type="match status" value="1"/>
</dbReference>
<dbReference type="Gene3D" id="1.10.10.10">
    <property type="entry name" value="Winged helix-like DNA-binding domain superfamily/Winged helix DNA-binding domain"/>
    <property type="match status" value="1"/>
</dbReference>
<evidence type="ECO:0000256" key="2">
    <source>
        <dbReference type="ARBA" id="ARBA00023125"/>
    </source>
</evidence>
<comment type="caution">
    <text evidence="5">The sequence shown here is derived from an EMBL/GenBank/DDBJ whole genome shotgun (WGS) entry which is preliminary data.</text>
</comment>
<evidence type="ECO:0000313" key="6">
    <source>
        <dbReference type="Proteomes" id="UP000266975"/>
    </source>
</evidence>
<gene>
    <name evidence="5" type="ORF">C5L39_07975</name>
</gene>
<dbReference type="GO" id="GO:0003700">
    <property type="term" value="F:DNA-binding transcription factor activity"/>
    <property type="evidence" value="ECO:0007669"/>
    <property type="project" value="InterPro"/>
</dbReference>
<protein>
    <submittedName>
        <fullName evidence="5">GntR family transcriptional regulator</fullName>
    </submittedName>
</protein>
<sequence length="206" mass="22761">MRANTTASGILRAISAGDFEPGEQLVEVDMAKRFGVSRNTLREAFATLIADGSLVRIKNRGVFIASPSAHDGQDLFLARAAIEPAAICWGSQHDVDKLAELVSTAEWLLERGNTDQVAELNQRFHRQLVAGMGSGLLNETMDRLLAQMRLVFLQVLKKQPDFHDDYVESNRRLVDLMVEGKNAEAAALLHDSLVHTGQRIQELLEA</sequence>
<dbReference type="SUPFAM" id="SSF48008">
    <property type="entry name" value="GntR ligand-binding domain-like"/>
    <property type="match status" value="1"/>
</dbReference>